<sequence length="36" mass="4287">MSLFFNKNRGMADFDFLFWVLGLKMFALIFGIIIRN</sequence>
<protein>
    <submittedName>
        <fullName evidence="2">Uncharacterized protein</fullName>
    </submittedName>
</protein>
<keyword evidence="3" id="KW-1185">Reference proteome</keyword>
<feature type="transmembrane region" description="Helical" evidence="1">
    <location>
        <begin position="16"/>
        <end position="34"/>
    </location>
</feature>
<keyword evidence="1" id="KW-0812">Transmembrane</keyword>
<evidence type="ECO:0000313" key="2">
    <source>
        <dbReference type="EMBL" id="BDD11163.1"/>
    </source>
</evidence>
<keyword evidence="1" id="KW-0472">Membrane</keyword>
<evidence type="ECO:0000256" key="1">
    <source>
        <dbReference type="SAM" id="Phobius"/>
    </source>
</evidence>
<proteinExistence type="predicted"/>
<gene>
    <name evidence="2" type="ORF">FUAX_35950</name>
</gene>
<dbReference type="AlphaFoldDB" id="A0AAU9CSS1"/>
<organism evidence="2 3">
    <name type="scientific">Fulvitalea axinellae</name>
    <dbReference type="NCBI Taxonomy" id="1182444"/>
    <lineage>
        <taxon>Bacteria</taxon>
        <taxon>Pseudomonadati</taxon>
        <taxon>Bacteroidota</taxon>
        <taxon>Cytophagia</taxon>
        <taxon>Cytophagales</taxon>
        <taxon>Persicobacteraceae</taxon>
        <taxon>Fulvitalea</taxon>
    </lineage>
</organism>
<accession>A0AAU9CSS1</accession>
<dbReference type="EMBL" id="AP025314">
    <property type="protein sequence ID" value="BDD11163.1"/>
    <property type="molecule type" value="Genomic_DNA"/>
</dbReference>
<evidence type="ECO:0000313" key="3">
    <source>
        <dbReference type="Proteomes" id="UP001348817"/>
    </source>
</evidence>
<dbReference type="Proteomes" id="UP001348817">
    <property type="component" value="Chromosome"/>
</dbReference>
<dbReference type="KEGG" id="fax:FUAX_35950"/>
<reference evidence="2 3" key="1">
    <citation type="submission" date="2021-12" db="EMBL/GenBank/DDBJ databases">
        <title>Genome sequencing of bacteria with rrn-lacking chromosome and rrn-plasmid.</title>
        <authorList>
            <person name="Anda M."/>
            <person name="Iwasaki W."/>
        </authorList>
    </citation>
    <scope>NUCLEOTIDE SEQUENCE [LARGE SCALE GENOMIC DNA]</scope>
    <source>
        <strain evidence="2 3">DSM 100852</strain>
    </source>
</reference>
<keyword evidence="1" id="KW-1133">Transmembrane helix</keyword>
<name>A0AAU9CSS1_9BACT</name>